<proteinExistence type="predicted"/>
<accession>A0A8J2LB10</accession>
<sequence>MKFIWKKEVKGYANLIRRLTANSLRKCSIHQMRINLEQTPAAWYLLFLVINSSTKSGHRISGVSKATEVEALLRCSLKLIYYNTLDMQEFEIKNHFALFPKMQTLKMTLPFPKTSSFLNPHFDSPCEVVAVYLPKMEADLKSFQDFTHDSLQPKSNYFVFMKADIHRSYSPPYDAFLQKLRHTVKVKEFTEFLQNPNRILLSTREFLQNQHVRATVVMLDPFILLNNNVPIGGCYRNIIHETSLVYNFTYDLDYPEKFQGIVQLKNGTWIGQAGQVFRGDKDVLFGAAHSYARDKYFDFTSVIHVSGIKFITGQPRKTLNWAAVLYIFQPMTWLCLALLCLAVYSLFLSSVVLCKVKKENVSWAAILGMTINPLIEHGASVPERGTIRGIYIIWALLGVIIVTFFKRDLIAYFTYPKFQVKPKTFYELSHRMDYNIKLIQMDAAATTFFNTTTNPMYAGIRRRMTLERDWTKCIYPAAFDKNTVCITFDFVAISTVAKNLTLHRSFPTVQFSLDNAVDSIWTWAFTKNSKFVDSFSVVIRLVRDTGLFLKWIEDVYEYRKFDGIQWLKRNNGWVHQQVLNSLRGQFYLKVSAFKFKNVLVSFIILGGGLIISSLIFLFEYGLFIFKLNYI</sequence>
<keyword evidence="10" id="KW-1185">Reference proteome</keyword>
<evidence type="ECO:0000256" key="1">
    <source>
        <dbReference type="ARBA" id="ARBA00004651"/>
    </source>
</evidence>
<dbReference type="InterPro" id="IPR052192">
    <property type="entry name" value="Insect_Ionotropic_Sensory_Rcpt"/>
</dbReference>
<evidence type="ECO:0000256" key="3">
    <source>
        <dbReference type="ARBA" id="ARBA00022692"/>
    </source>
</evidence>
<comment type="caution">
    <text evidence="9">The sequence shown here is derived from an EMBL/GenBank/DDBJ whole genome shotgun (WGS) entry which is preliminary data.</text>
</comment>
<keyword evidence="4 8" id="KW-1133">Transmembrane helix</keyword>
<evidence type="ECO:0000256" key="2">
    <source>
        <dbReference type="ARBA" id="ARBA00022475"/>
    </source>
</evidence>
<keyword evidence="7" id="KW-0325">Glycoprotein</keyword>
<dbReference type="AlphaFoldDB" id="A0A8J2LB10"/>
<feature type="transmembrane region" description="Helical" evidence="8">
    <location>
        <begin position="361"/>
        <end position="379"/>
    </location>
</feature>
<name>A0A8J2LB10_9HEXA</name>
<organism evidence="9 10">
    <name type="scientific">Allacma fusca</name>
    <dbReference type="NCBI Taxonomy" id="39272"/>
    <lineage>
        <taxon>Eukaryota</taxon>
        <taxon>Metazoa</taxon>
        <taxon>Ecdysozoa</taxon>
        <taxon>Arthropoda</taxon>
        <taxon>Hexapoda</taxon>
        <taxon>Collembola</taxon>
        <taxon>Symphypleona</taxon>
        <taxon>Sminthuridae</taxon>
        <taxon>Allacma</taxon>
    </lineage>
</organism>
<dbReference type="EMBL" id="CAJVCH010557856">
    <property type="protein sequence ID" value="CAG7830845.1"/>
    <property type="molecule type" value="Genomic_DNA"/>
</dbReference>
<gene>
    <name evidence="9" type="ORF">AFUS01_LOCUS40621</name>
</gene>
<keyword evidence="3 8" id="KW-0812">Transmembrane</keyword>
<evidence type="ECO:0000256" key="8">
    <source>
        <dbReference type="SAM" id="Phobius"/>
    </source>
</evidence>
<evidence type="ECO:0000256" key="6">
    <source>
        <dbReference type="ARBA" id="ARBA00023170"/>
    </source>
</evidence>
<feature type="transmembrane region" description="Helical" evidence="8">
    <location>
        <begin position="331"/>
        <end position="354"/>
    </location>
</feature>
<feature type="transmembrane region" description="Helical" evidence="8">
    <location>
        <begin position="598"/>
        <end position="625"/>
    </location>
</feature>
<evidence type="ECO:0000313" key="10">
    <source>
        <dbReference type="Proteomes" id="UP000708208"/>
    </source>
</evidence>
<feature type="transmembrane region" description="Helical" evidence="8">
    <location>
        <begin position="385"/>
        <end position="405"/>
    </location>
</feature>
<reference evidence="9" key="1">
    <citation type="submission" date="2021-06" db="EMBL/GenBank/DDBJ databases">
        <authorList>
            <person name="Hodson N. C."/>
            <person name="Mongue J. A."/>
            <person name="Jaron S. K."/>
        </authorList>
    </citation>
    <scope>NUCLEOTIDE SEQUENCE</scope>
</reference>
<keyword evidence="2" id="KW-1003">Cell membrane</keyword>
<keyword evidence="5 8" id="KW-0472">Membrane</keyword>
<comment type="subcellular location">
    <subcellularLocation>
        <location evidence="1">Cell membrane</location>
        <topology evidence="1">Multi-pass membrane protein</topology>
    </subcellularLocation>
</comment>
<evidence type="ECO:0000313" key="9">
    <source>
        <dbReference type="EMBL" id="CAG7830845.1"/>
    </source>
</evidence>
<evidence type="ECO:0000256" key="5">
    <source>
        <dbReference type="ARBA" id="ARBA00023136"/>
    </source>
</evidence>
<dbReference type="Proteomes" id="UP000708208">
    <property type="component" value="Unassembled WGS sequence"/>
</dbReference>
<dbReference type="PANTHER" id="PTHR42643:SF24">
    <property type="entry name" value="IONOTROPIC RECEPTOR 60A"/>
    <property type="match status" value="1"/>
</dbReference>
<keyword evidence="6" id="KW-0675">Receptor</keyword>
<dbReference type="GO" id="GO:0005886">
    <property type="term" value="C:plasma membrane"/>
    <property type="evidence" value="ECO:0007669"/>
    <property type="project" value="UniProtKB-SubCell"/>
</dbReference>
<protein>
    <recommendedName>
        <fullName evidence="11">Ionotropic receptor</fullName>
    </recommendedName>
</protein>
<evidence type="ECO:0000256" key="7">
    <source>
        <dbReference type="ARBA" id="ARBA00023180"/>
    </source>
</evidence>
<evidence type="ECO:0008006" key="11">
    <source>
        <dbReference type="Google" id="ProtNLM"/>
    </source>
</evidence>
<evidence type="ECO:0000256" key="4">
    <source>
        <dbReference type="ARBA" id="ARBA00022989"/>
    </source>
</evidence>
<dbReference type="PANTHER" id="PTHR42643">
    <property type="entry name" value="IONOTROPIC RECEPTOR 20A-RELATED"/>
    <property type="match status" value="1"/>
</dbReference>